<comment type="caution">
    <text evidence="2">The sequence shown here is derived from an EMBL/GenBank/DDBJ whole genome shotgun (WGS) entry which is preliminary data.</text>
</comment>
<evidence type="ECO:0000256" key="1">
    <source>
        <dbReference type="SAM" id="Phobius"/>
    </source>
</evidence>
<organism evidence="2 3">
    <name type="scientific">Haloarcula mannanilytica</name>
    <dbReference type="NCBI Taxonomy" id="2509225"/>
    <lineage>
        <taxon>Archaea</taxon>
        <taxon>Methanobacteriati</taxon>
        <taxon>Methanobacteriota</taxon>
        <taxon>Stenosarchaea group</taxon>
        <taxon>Halobacteria</taxon>
        <taxon>Halobacteriales</taxon>
        <taxon>Haloarculaceae</taxon>
        <taxon>Haloarcula</taxon>
    </lineage>
</organism>
<dbReference type="Proteomes" id="UP000304382">
    <property type="component" value="Unassembled WGS sequence"/>
</dbReference>
<keyword evidence="1" id="KW-1133">Transmembrane helix</keyword>
<keyword evidence="3" id="KW-1185">Reference proteome</keyword>
<evidence type="ECO:0000313" key="3">
    <source>
        <dbReference type="Proteomes" id="UP000304382"/>
    </source>
</evidence>
<dbReference type="RefSeq" id="WP_137682028.1">
    <property type="nucleotide sequence ID" value="NZ_BIXZ01000001.1"/>
</dbReference>
<reference evidence="2 3" key="1">
    <citation type="submission" date="2019-02" db="EMBL/GenBank/DDBJ databases">
        <title>Haloarcula mannanilyticum sp. nov., a mannan degrading haloarchaeon isolated from commercial salt.</title>
        <authorList>
            <person name="Enomoto S."/>
            <person name="Shimane Y."/>
            <person name="Kamekura M."/>
            <person name="Ito T."/>
            <person name="Moriya O."/>
            <person name="Ihara K."/>
            <person name="Takahashi-Ando N."/>
            <person name="Fukushima Y."/>
            <person name="Yoshida Y."/>
            <person name="Usama R."/>
            <person name="Takai K."/>
            <person name="Minegishi H."/>
        </authorList>
    </citation>
    <scope>NUCLEOTIDE SEQUENCE [LARGE SCALE GENOMIC DNA]</scope>
    <source>
        <strain evidence="2 3">MD130-1</strain>
    </source>
</reference>
<sequence>MQQHTTVIDKAAMALSGGLMLLGVVVLGIVEILAGQPYGAAPLTNDAGEVIATPMVDPTLRTGLVLAGLLVLALYGAYRLVAPTKDEAATAQQEITAD</sequence>
<evidence type="ECO:0000313" key="2">
    <source>
        <dbReference type="EMBL" id="GCF12325.1"/>
    </source>
</evidence>
<proteinExistence type="predicted"/>
<dbReference type="EMBL" id="BIXZ01000001">
    <property type="protein sequence ID" value="GCF12325.1"/>
    <property type="molecule type" value="Genomic_DNA"/>
</dbReference>
<feature type="transmembrane region" description="Helical" evidence="1">
    <location>
        <begin position="12"/>
        <end position="34"/>
    </location>
</feature>
<keyword evidence="1" id="KW-0812">Transmembrane</keyword>
<accession>A0A4C2ECT9</accession>
<name>A0A4C2ECT9_9EURY</name>
<gene>
    <name evidence="2" type="ORF">Harman_02600</name>
</gene>
<evidence type="ECO:0008006" key="4">
    <source>
        <dbReference type="Google" id="ProtNLM"/>
    </source>
</evidence>
<protein>
    <recommendedName>
        <fullName evidence="4">Cox cluster protein</fullName>
    </recommendedName>
</protein>
<keyword evidence="1" id="KW-0472">Membrane</keyword>
<dbReference type="AlphaFoldDB" id="A0A4C2ECT9"/>
<feature type="transmembrane region" description="Helical" evidence="1">
    <location>
        <begin position="60"/>
        <end position="78"/>
    </location>
</feature>